<accession>A0A1I7ZME8</accession>
<evidence type="ECO:0000313" key="2">
    <source>
        <dbReference type="WBParaSite" id="L893_g2792.t1"/>
    </source>
</evidence>
<reference evidence="2" key="1">
    <citation type="submission" date="2016-11" db="UniProtKB">
        <authorList>
            <consortium name="WormBaseParasite"/>
        </authorList>
    </citation>
    <scope>IDENTIFICATION</scope>
</reference>
<keyword evidence="1" id="KW-1185">Reference proteome</keyword>
<sequence>MFAASDEDEHAGTSEMICKIGRPEGEPAIHMAFGVLIAFIADVSANACFVTSGSIRLPAICSSVEHVEREQSSVMDSSTPTPEAFRGDAELRFCYEYTHPFISRMLKLIGRKFRGGSVLPFSL</sequence>
<name>A0A1I7ZME8_9BILA</name>
<dbReference type="WBParaSite" id="L893_g2792.t1">
    <property type="protein sequence ID" value="L893_g2792.t1"/>
    <property type="gene ID" value="L893_g2792"/>
</dbReference>
<evidence type="ECO:0000313" key="1">
    <source>
        <dbReference type="Proteomes" id="UP000095287"/>
    </source>
</evidence>
<organism evidence="1 2">
    <name type="scientific">Steinernema glaseri</name>
    <dbReference type="NCBI Taxonomy" id="37863"/>
    <lineage>
        <taxon>Eukaryota</taxon>
        <taxon>Metazoa</taxon>
        <taxon>Ecdysozoa</taxon>
        <taxon>Nematoda</taxon>
        <taxon>Chromadorea</taxon>
        <taxon>Rhabditida</taxon>
        <taxon>Tylenchina</taxon>
        <taxon>Panagrolaimomorpha</taxon>
        <taxon>Strongyloidoidea</taxon>
        <taxon>Steinernematidae</taxon>
        <taxon>Steinernema</taxon>
    </lineage>
</organism>
<dbReference type="Proteomes" id="UP000095287">
    <property type="component" value="Unplaced"/>
</dbReference>
<dbReference type="AlphaFoldDB" id="A0A1I7ZME8"/>
<protein>
    <submittedName>
        <fullName evidence="2">Dimerisation domain-containing protein</fullName>
    </submittedName>
</protein>
<proteinExistence type="predicted"/>